<sequence length="509" mass="56714">MKLTAVSLTVLTLIMGCGSDGGPTMSYTPSVPLAAETSPANPSPASKGHDDKERLRAELVKHDNGFSFPLHISEGAGGFGTQTLLVPHEDHLVAHLVKRTAYEPDGKRFQLDVVTIQPEEQDYYIYPVADVIVQDDYSVDSIAGAYGFTDQNQLVLIQPKERDDGQEGVQYDVIALDPYTGRIRTIAADAVPDVSPAFYAKGWMDSSGQLYLNSYSDGRLWSVDTSSGQVRLIEGEFKHSWPLYLLSASPSGNLFWHEQEDNFRLYNRNGEQLKVIPQAPGFHSYPAFEWSPDSRHAALAFTLSDSRDHVLGGEDAYIIAPEVIAFYDQTGTLTWDVQAKPKEGFTNVDWNGWLADGEQGILSWYRLDRSEEGAAPHKVDLSYALADVTTGKLTELTPAKRLEDLEKPVPVARRTAEPLFIDREEELYWSPAEVQANANRSYVLLSQPADSQLIWATYDYNAGQTTITRYDPVNHAASTTVFNELLGEELQLVNDTLVVDNKMNYKWIH</sequence>
<dbReference type="Proteomes" id="UP000198855">
    <property type="component" value="Unassembled WGS sequence"/>
</dbReference>
<evidence type="ECO:0000313" key="2">
    <source>
        <dbReference type="EMBL" id="SFE45648.1"/>
    </source>
</evidence>
<dbReference type="PROSITE" id="PS51257">
    <property type="entry name" value="PROKAR_LIPOPROTEIN"/>
    <property type="match status" value="1"/>
</dbReference>
<keyword evidence="3" id="KW-1185">Reference proteome</keyword>
<dbReference type="OrthoDB" id="2516592at2"/>
<gene>
    <name evidence="2" type="ORF">SAMN05216378_3181</name>
</gene>
<reference evidence="3" key="1">
    <citation type="submission" date="2016-10" db="EMBL/GenBank/DDBJ databases">
        <authorList>
            <person name="Varghese N."/>
            <person name="Submissions S."/>
        </authorList>
    </citation>
    <scope>NUCLEOTIDE SEQUENCE [LARGE SCALE GENOMIC DNA]</scope>
    <source>
        <strain evidence="3">CGMCC 1.10784</strain>
    </source>
</reference>
<dbReference type="EMBL" id="FOMT01000003">
    <property type="protein sequence ID" value="SFE45648.1"/>
    <property type="molecule type" value="Genomic_DNA"/>
</dbReference>
<feature type="region of interest" description="Disordered" evidence="1">
    <location>
        <begin position="28"/>
        <end position="51"/>
    </location>
</feature>
<evidence type="ECO:0000256" key="1">
    <source>
        <dbReference type="SAM" id="MobiDB-lite"/>
    </source>
</evidence>
<dbReference type="SUPFAM" id="SSF69322">
    <property type="entry name" value="Tricorn protease domain 2"/>
    <property type="match status" value="1"/>
</dbReference>
<evidence type="ECO:0000313" key="3">
    <source>
        <dbReference type="Proteomes" id="UP000198855"/>
    </source>
</evidence>
<dbReference type="RefSeq" id="WP_091186821.1">
    <property type="nucleotide sequence ID" value="NZ_FOMT01000003.1"/>
</dbReference>
<proteinExistence type="predicted"/>
<dbReference type="AlphaFoldDB" id="A0A1I2APZ7"/>
<organism evidence="2 3">
    <name type="scientific">Paenibacillus catalpae</name>
    <dbReference type="NCBI Taxonomy" id="1045775"/>
    <lineage>
        <taxon>Bacteria</taxon>
        <taxon>Bacillati</taxon>
        <taxon>Bacillota</taxon>
        <taxon>Bacilli</taxon>
        <taxon>Bacillales</taxon>
        <taxon>Paenibacillaceae</taxon>
        <taxon>Paenibacillus</taxon>
    </lineage>
</organism>
<name>A0A1I2APZ7_9BACL</name>
<accession>A0A1I2APZ7</accession>
<protein>
    <submittedName>
        <fullName evidence="2">Uncharacterized protein</fullName>
    </submittedName>
</protein>